<feature type="signal peptide" evidence="3">
    <location>
        <begin position="1"/>
        <end position="28"/>
    </location>
</feature>
<protein>
    <submittedName>
        <fullName evidence="5">Non-specific lipid-transfer protein</fullName>
    </submittedName>
</protein>
<evidence type="ECO:0000256" key="3">
    <source>
        <dbReference type="SAM" id="SignalP"/>
    </source>
</evidence>
<dbReference type="AlphaFoldDB" id="A0A6A1UUG5"/>
<dbReference type="OrthoDB" id="1377674at2759"/>
<evidence type="ECO:0000256" key="1">
    <source>
        <dbReference type="ARBA" id="ARBA00009748"/>
    </source>
</evidence>
<keyword evidence="6" id="KW-1185">Reference proteome</keyword>
<dbReference type="SUPFAM" id="SSF47699">
    <property type="entry name" value="Bifunctional inhibitor/lipid-transfer protein/seed storage 2S albumin"/>
    <property type="match status" value="1"/>
</dbReference>
<gene>
    <name evidence="5" type="ORF">CJ030_MR8G022760</name>
</gene>
<evidence type="ECO:0000259" key="4">
    <source>
        <dbReference type="Pfam" id="PF14368"/>
    </source>
</evidence>
<organism evidence="5 6">
    <name type="scientific">Morella rubra</name>
    <name type="common">Chinese bayberry</name>
    <dbReference type="NCBI Taxonomy" id="262757"/>
    <lineage>
        <taxon>Eukaryota</taxon>
        <taxon>Viridiplantae</taxon>
        <taxon>Streptophyta</taxon>
        <taxon>Embryophyta</taxon>
        <taxon>Tracheophyta</taxon>
        <taxon>Spermatophyta</taxon>
        <taxon>Magnoliopsida</taxon>
        <taxon>eudicotyledons</taxon>
        <taxon>Gunneridae</taxon>
        <taxon>Pentapetalae</taxon>
        <taxon>rosids</taxon>
        <taxon>fabids</taxon>
        <taxon>Fagales</taxon>
        <taxon>Myricaceae</taxon>
        <taxon>Morella</taxon>
    </lineage>
</organism>
<evidence type="ECO:0000256" key="2">
    <source>
        <dbReference type="ARBA" id="ARBA00023157"/>
    </source>
</evidence>
<evidence type="ECO:0000313" key="6">
    <source>
        <dbReference type="Proteomes" id="UP000516437"/>
    </source>
</evidence>
<keyword evidence="3" id="KW-0732">Signal</keyword>
<accession>A0A6A1UUG5</accession>
<comment type="similarity">
    <text evidence="1">Belongs to the plant LTP family.</text>
</comment>
<dbReference type="Gene3D" id="1.10.110.10">
    <property type="entry name" value="Plant lipid-transfer and hydrophobic proteins"/>
    <property type="match status" value="1"/>
</dbReference>
<dbReference type="PRINTS" id="PR00382">
    <property type="entry name" value="LIPIDTRNSFER"/>
</dbReference>
<feature type="domain" description="Bifunctional inhibitor/plant lipid transfer protein/seed storage helical" evidence="4">
    <location>
        <begin position="28"/>
        <end position="107"/>
    </location>
</feature>
<proteinExistence type="inferred from homology"/>
<dbReference type="InterPro" id="IPR016140">
    <property type="entry name" value="Bifunc_inhib/LTP/seed_store"/>
</dbReference>
<name>A0A6A1UUG5_9ROSI</name>
<dbReference type="Proteomes" id="UP000516437">
    <property type="component" value="Chromosome 8"/>
</dbReference>
<dbReference type="Pfam" id="PF14368">
    <property type="entry name" value="LTP_2"/>
    <property type="match status" value="1"/>
</dbReference>
<keyword evidence="2" id="KW-1015">Disulfide bond</keyword>
<dbReference type="PANTHER" id="PTHR33076">
    <property type="entry name" value="NON-SPECIFIC LIPID-TRANSFER PROTEIN 2-RELATED"/>
    <property type="match status" value="1"/>
</dbReference>
<sequence length="117" mass="12618">MEKKLVRGLSVVAFGFVVLIFSACPSDAVTCDEATKSLDPCQNFLVGDGADPSLFCCRCLQSILDHVGTPETRRDLCECYKKAAAEGGVKIDKAKKIFESCKISNPVPIDPNVDCSK</sequence>
<reference evidence="5 6" key="1">
    <citation type="journal article" date="2019" name="Plant Biotechnol. J.">
        <title>The red bayberry genome and genetic basis of sex determination.</title>
        <authorList>
            <person name="Jia H.M."/>
            <person name="Jia H.J."/>
            <person name="Cai Q.L."/>
            <person name="Wang Y."/>
            <person name="Zhao H.B."/>
            <person name="Yang W.F."/>
            <person name="Wang G.Y."/>
            <person name="Li Y.H."/>
            <person name="Zhan D.L."/>
            <person name="Shen Y.T."/>
            <person name="Niu Q.F."/>
            <person name="Chang L."/>
            <person name="Qiu J."/>
            <person name="Zhao L."/>
            <person name="Xie H.B."/>
            <person name="Fu W.Y."/>
            <person name="Jin J."/>
            <person name="Li X.W."/>
            <person name="Jiao Y."/>
            <person name="Zhou C.C."/>
            <person name="Tu T."/>
            <person name="Chai C.Y."/>
            <person name="Gao J.L."/>
            <person name="Fan L.J."/>
            <person name="van de Weg E."/>
            <person name="Wang J.Y."/>
            <person name="Gao Z.S."/>
        </authorList>
    </citation>
    <scope>NUCLEOTIDE SEQUENCE [LARGE SCALE GENOMIC DNA]</scope>
    <source>
        <tissue evidence="5">Leaves</tissue>
    </source>
</reference>
<dbReference type="EMBL" id="RXIC02000026">
    <property type="protein sequence ID" value="KAB1202700.1"/>
    <property type="molecule type" value="Genomic_DNA"/>
</dbReference>
<comment type="caution">
    <text evidence="5">The sequence shown here is derived from an EMBL/GenBank/DDBJ whole genome shotgun (WGS) entry which is preliminary data.</text>
</comment>
<evidence type="ECO:0000313" key="5">
    <source>
        <dbReference type="EMBL" id="KAB1202700.1"/>
    </source>
</evidence>
<dbReference type="GO" id="GO:0006869">
    <property type="term" value="P:lipid transport"/>
    <property type="evidence" value="ECO:0007669"/>
    <property type="project" value="InterPro"/>
</dbReference>
<dbReference type="PROSITE" id="PS51257">
    <property type="entry name" value="PROKAR_LIPOPROTEIN"/>
    <property type="match status" value="1"/>
</dbReference>
<dbReference type="InterPro" id="IPR036312">
    <property type="entry name" value="Bifun_inhib/LTP/seed_sf"/>
</dbReference>
<dbReference type="GO" id="GO:0008289">
    <property type="term" value="F:lipid binding"/>
    <property type="evidence" value="ECO:0007669"/>
    <property type="project" value="InterPro"/>
</dbReference>
<dbReference type="CDD" id="cd01960">
    <property type="entry name" value="nsLTP1"/>
    <property type="match status" value="1"/>
</dbReference>
<feature type="chain" id="PRO_5025443097" evidence="3">
    <location>
        <begin position="29"/>
        <end position="117"/>
    </location>
</feature>
<dbReference type="InterPro" id="IPR000528">
    <property type="entry name" value="Plant_nsLTP"/>
</dbReference>